<sequence>MPQAFLGVARSFTDKLWRTRLDARGAATALAIVQRHQLPELLARVLAGRGVDIDAVPDF</sequence>
<reference evidence="1" key="1">
    <citation type="journal article" date="2014" name="Front. Microbiol.">
        <title>High frequency of phylogenetically diverse reductive dehalogenase-homologous genes in deep subseafloor sedimentary metagenomes.</title>
        <authorList>
            <person name="Kawai M."/>
            <person name="Futagami T."/>
            <person name="Toyoda A."/>
            <person name="Takaki Y."/>
            <person name="Nishi S."/>
            <person name="Hori S."/>
            <person name="Arai W."/>
            <person name="Tsubouchi T."/>
            <person name="Morono Y."/>
            <person name="Uchiyama I."/>
            <person name="Ito T."/>
            <person name="Fujiyama A."/>
            <person name="Inagaki F."/>
            <person name="Takami H."/>
        </authorList>
    </citation>
    <scope>NUCLEOTIDE SEQUENCE</scope>
    <source>
        <strain evidence="1">Expedition CK06-06</strain>
    </source>
</reference>
<proteinExistence type="predicted"/>
<feature type="non-terminal residue" evidence="1">
    <location>
        <position position="59"/>
    </location>
</feature>
<dbReference type="AlphaFoldDB" id="X1GF73"/>
<evidence type="ECO:0000313" key="1">
    <source>
        <dbReference type="EMBL" id="GAH56526.1"/>
    </source>
</evidence>
<comment type="caution">
    <text evidence="1">The sequence shown here is derived from an EMBL/GenBank/DDBJ whole genome shotgun (WGS) entry which is preliminary data.</text>
</comment>
<accession>X1GF73</accession>
<name>X1GF73_9ZZZZ</name>
<protein>
    <submittedName>
        <fullName evidence="1">Uncharacterized protein</fullName>
    </submittedName>
</protein>
<dbReference type="EMBL" id="BARU01015905">
    <property type="protein sequence ID" value="GAH56526.1"/>
    <property type="molecule type" value="Genomic_DNA"/>
</dbReference>
<organism evidence="1">
    <name type="scientific">marine sediment metagenome</name>
    <dbReference type="NCBI Taxonomy" id="412755"/>
    <lineage>
        <taxon>unclassified sequences</taxon>
        <taxon>metagenomes</taxon>
        <taxon>ecological metagenomes</taxon>
    </lineage>
</organism>
<gene>
    <name evidence="1" type="ORF">S03H2_26970</name>
</gene>